<dbReference type="Pfam" id="PF00078">
    <property type="entry name" value="RVT_1"/>
    <property type="match status" value="1"/>
</dbReference>
<geneLocation type="mitochondrion" evidence="2"/>
<feature type="domain" description="Reverse transcriptase" evidence="1">
    <location>
        <begin position="1"/>
        <end position="168"/>
    </location>
</feature>
<keyword evidence="2" id="KW-0808">Transferase</keyword>
<dbReference type="EMBL" id="MG148339">
    <property type="protein sequence ID" value="AWQ64273.1"/>
    <property type="molecule type" value="Genomic_DNA"/>
</dbReference>
<dbReference type="GeneID" id="36957541"/>
<dbReference type="PANTHER" id="PTHR34047">
    <property type="entry name" value="NUCLEAR INTRON MATURASE 1, MITOCHONDRIAL-RELATED"/>
    <property type="match status" value="1"/>
</dbReference>
<evidence type="ECO:0000313" key="2">
    <source>
        <dbReference type="EMBL" id="AWQ64273.1"/>
    </source>
</evidence>
<proteinExistence type="predicted"/>
<dbReference type="RefSeq" id="YP_009495543.1">
    <property type="nucleotide sequence ID" value="NC_037989.1"/>
</dbReference>
<keyword evidence="2" id="KW-0695">RNA-directed DNA polymerase</keyword>
<evidence type="ECO:0000259" key="1">
    <source>
        <dbReference type="PROSITE" id="PS50878"/>
    </source>
</evidence>
<keyword evidence="2" id="KW-0548">Nucleotidyltransferase</keyword>
<dbReference type="InterPro" id="IPR000477">
    <property type="entry name" value="RT_dom"/>
</dbReference>
<protein>
    <submittedName>
        <fullName evidence="2">Reverse transcriptase</fullName>
    </submittedName>
</protein>
<dbReference type="SUPFAM" id="SSF56672">
    <property type="entry name" value="DNA/RNA polymerases"/>
    <property type="match status" value="1"/>
</dbReference>
<dbReference type="AlphaFoldDB" id="A0A2U9GJ08"/>
<dbReference type="CDD" id="cd01651">
    <property type="entry name" value="RT_G2_intron"/>
    <property type="match status" value="1"/>
</dbReference>
<organism evidence="2">
    <name type="scientific">Psammoneis japonica</name>
    <dbReference type="NCBI Taxonomy" id="517775"/>
    <lineage>
        <taxon>Eukaryota</taxon>
        <taxon>Sar</taxon>
        <taxon>Stramenopiles</taxon>
        <taxon>Ochrophyta</taxon>
        <taxon>Bacillariophyta</taxon>
        <taxon>Mediophyceae</taxon>
        <taxon>Biddulphiophycidae</taxon>
        <taxon>Triceratiales</taxon>
        <taxon>Plagiogrammaceae</taxon>
        <taxon>Psammoneis</taxon>
    </lineage>
</organism>
<dbReference type="InterPro" id="IPR043502">
    <property type="entry name" value="DNA/RNA_pol_sf"/>
</dbReference>
<dbReference type="Pfam" id="PF08388">
    <property type="entry name" value="GIIM"/>
    <property type="match status" value="1"/>
</dbReference>
<name>A0A2U9GJ08_9STRA</name>
<dbReference type="InterPro" id="IPR013597">
    <property type="entry name" value="Mat_intron_G2"/>
</dbReference>
<sequence length="398" mass="46087">MGKIARQLQGGSKYFLDADIKGCFDNINHEYLLEKLNTFKMFESQIRAWLKVGIMADMPEESFDENETGTPQGGVISPLLMNIALHGLEEQLVIVFKRNEIKVIRYADDFVIFGKTLEIVHRAKEIVKQFLKPIGLELSEKKPRIGHSMEQKPGTEGPPGLDFLGFHFRNISCSVHRGVKSTQGKKQLFKLITHPSKDAVKRHKSNLRFILGKHKKAPLGRVIERLASCIRGWTWYHSVTQCHRTFSKLDAWLWDRLWRWAIRRYRGRRNAKLKCFSVQGWKFGYLEKGKPRTLNRHDQTKVRRHVKIKPGASIYDSSLVLYFAGRIPFAHPRSKSLLSLFKKQQYSCPTCGHWFMPSDIIELHHVIDNNGKRTGQLQFIHAHCHDRVHSPSKSNSKD</sequence>
<dbReference type="InterPro" id="IPR051083">
    <property type="entry name" value="GrpII_Intron_Splice-Mob/Def"/>
</dbReference>
<accession>A0A2U9GJ08</accession>
<dbReference type="GO" id="GO:0003964">
    <property type="term" value="F:RNA-directed DNA polymerase activity"/>
    <property type="evidence" value="ECO:0007669"/>
    <property type="project" value="UniProtKB-KW"/>
</dbReference>
<dbReference type="PROSITE" id="PS50878">
    <property type="entry name" value="RT_POL"/>
    <property type="match status" value="1"/>
</dbReference>
<dbReference type="InterPro" id="IPR043128">
    <property type="entry name" value="Rev_trsase/Diguanyl_cyclase"/>
</dbReference>
<dbReference type="Gene3D" id="3.30.70.270">
    <property type="match status" value="1"/>
</dbReference>
<gene>
    <name evidence="2" type="primary">orf4</name>
</gene>
<dbReference type="PANTHER" id="PTHR34047:SF8">
    <property type="entry name" value="PROTEIN YKFC"/>
    <property type="match status" value="1"/>
</dbReference>
<reference evidence="2" key="1">
    <citation type="journal article" date="2018" name="Genome Biol. Evol.">
        <title>Recurrent loss, horizontal transfer, and the obscure origins of mitochondrial introns in diatoms (Bacillariophyta).</title>
        <authorList>
            <person name="Guillory W.X."/>
            <person name="Onyshchenko A."/>
            <person name="Ruck E.C."/>
            <person name="Parks M."/>
            <person name="Nakov T."/>
            <person name="Wickett N.J."/>
            <person name="Alverson A.J."/>
        </authorList>
    </citation>
    <scope>NUCLEOTIDE SEQUENCE</scope>
</reference>
<keyword evidence="2" id="KW-0496">Mitochondrion</keyword>